<keyword evidence="3" id="KW-0812">Transmembrane</keyword>
<keyword evidence="5" id="KW-0472">Membrane</keyword>
<organism evidence="6 7">
    <name type="scientific">Paraconiothyrium brasiliense</name>
    <dbReference type="NCBI Taxonomy" id="300254"/>
    <lineage>
        <taxon>Eukaryota</taxon>
        <taxon>Fungi</taxon>
        <taxon>Dikarya</taxon>
        <taxon>Ascomycota</taxon>
        <taxon>Pezizomycotina</taxon>
        <taxon>Dothideomycetes</taxon>
        <taxon>Pleosporomycetidae</taxon>
        <taxon>Pleosporales</taxon>
        <taxon>Massarineae</taxon>
        <taxon>Didymosphaeriaceae</taxon>
        <taxon>Paraconiothyrium</taxon>
    </lineage>
</organism>
<dbReference type="PANTHER" id="PTHR43791:SF70">
    <property type="entry name" value="MAJOR FACILITATOR SUPERFAMILY (MFS) PROFILE DOMAIN-CONTAINING PROTEIN"/>
    <property type="match status" value="1"/>
</dbReference>
<accession>A0ABR3QYJ3</accession>
<evidence type="ECO:0000256" key="4">
    <source>
        <dbReference type="ARBA" id="ARBA00022989"/>
    </source>
</evidence>
<keyword evidence="2" id="KW-0813">Transport</keyword>
<keyword evidence="4" id="KW-1133">Transmembrane helix</keyword>
<comment type="caution">
    <text evidence="6">The sequence shown here is derived from an EMBL/GenBank/DDBJ whole genome shotgun (WGS) entry which is preliminary data.</text>
</comment>
<dbReference type="Proteomes" id="UP001521785">
    <property type="component" value="Unassembled WGS sequence"/>
</dbReference>
<evidence type="ECO:0000256" key="1">
    <source>
        <dbReference type="ARBA" id="ARBA00004141"/>
    </source>
</evidence>
<evidence type="ECO:0000313" key="7">
    <source>
        <dbReference type="Proteomes" id="UP001521785"/>
    </source>
</evidence>
<name>A0ABR3QYJ3_9PLEO</name>
<comment type="subcellular location">
    <subcellularLocation>
        <location evidence="1">Membrane</location>
        <topology evidence="1">Multi-pass membrane protein</topology>
    </subcellularLocation>
</comment>
<sequence length="121" mass="13929">MYPLWSIEDEMASYTAQDKEIEAIQPSPPVHSETSSQFDDAYETYKKNQDATIDAAEARRVLRKIDFRIVPILFFIYLLQYLDKNGINYASAYGLTEGTNLQGQDFSWLGTYGDWLCRSAH</sequence>
<evidence type="ECO:0000313" key="6">
    <source>
        <dbReference type="EMBL" id="KAL1597217.1"/>
    </source>
</evidence>
<keyword evidence="7" id="KW-1185">Reference proteome</keyword>
<evidence type="ECO:0000256" key="5">
    <source>
        <dbReference type="ARBA" id="ARBA00023136"/>
    </source>
</evidence>
<evidence type="ECO:0000256" key="3">
    <source>
        <dbReference type="ARBA" id="ARBA00022692"/>
    </source>
</evidence>
<reference evidence="6 7" key="1">
    <citation type="submission" date="2024-02" db="EMBL/GenBank/DDBJ databases">
        <title>De novo assembly and annotation of 12 fungi associated with fruit tree decline syndrome in Ontario, Canada.</title>
        <authorList>
            <person name="Sulman M."/>
            <person name="Ellouze W."/>
            <person name="Ilyukhin E."/>
        </authorList>
    </citation>
    <scope>NUCLEOTIDE SEQUENCE [LARGE SCALE GENOMIC DNA]</scope>
    <source>
        <strain evidence="6 7">M42-189</strain>
    </source>
</reference>
<dbReference type="PANTHER" id="PTHR43791">
    <property type="entry name" value="PERMEASE-RELATED"/>
    <property type="match status" value="1"/>
</dbReference>
<gene>
    <name evidence="6" type="ORF">SLS60_008799</name>
</gene>
<proteinExistence type="predicted"/>
<evidence type="ECO:0000256" key="2">
    <source>
        <dbReference type="ARBA" id="ARBA00022448"/>
    </source>
</evidence>
<dbReference type="EMBL" id="JAKJXO020000013">
    <property type="protein sequence ID" value="KAL1597217.1"/>
    <property type="molecule type" value="Genomic_DNA"/>
</dbReference>
<protein>
    <submittedName>
        <fullName evidence="6">Uncharacterized protein</fullName>
    </submittedName>
</protein>